<evidence type="ECO:0000313" key="2">
    <source>
        <dbReference type="EMBL" id="NES11352.1"/>
    </source>
</evidence>
<sequence length="117" mass="12246">MEVMIKKAVSRCLIAVSMFGIYSAAASAGDESEQSVSNAFTLCKMLDSTGQLTQPCEVSGWGSRVDISLDATAAQARTLCPAVKGMLAKNKMAFGPGWTMKVSSPYSGDKAIATCPL</sequence>
<reference evidence="2 3" key="1">
    <citation type="submission" date="2020-02" db="EMBL/GenBank/DDBJ databases">
        <title>Broccoli isolated Pseudomonas sp.</title>
        <authorList>
            <person name="Fujikawa T."/>
            <person name="Sawada H."/>
        </authorList>
    </citation>
    <scope>NUCLEOTIDE SEQUENCE [LARGE SCALE GENOMIC DNA]</scope>
    <source>
        <strain evidence="2 3">JCM 32154</strain>
    </source>
</reference>
<keyword evidence="1" id="KW-0732">Signal</keyword>
<evidence type="ECO:0000256" key="1">
    <source>
        <dbReference type="SAM" id="SignalP"/>
    </source>
</evidence>
<gene>
    <name evidence="2" type="ORF">G3O07_18955</name>
</gene>
<proteinExistence type="predicted"/>
<comment type="caution">
    <text evidence="2">The sequence shown here is derived from an EMBL/GenBank/DDBJ whole genome shotgun (WGS) entry which is preliminary data.</text>
</comment>
<dbReference type="RefSeq" id="WP_163938908.1">
    <property type="nucleotide sequence ID" value="NZ_BMQU01000003.1"/>
</dbReference>
<evidence type="ECO:0000313" key="3">
    <source>
        <dbReference type="Proteomes" id="UP000471751"/>
    </source>
</evidence>
<protein>
    <submittedName>
        <fullName evidence="2">Uncharacterized protein</fullName>
    </submittedName>
</protein>
<organism evidence="2 3">
    <name type="scientific">Pseudomonas laurentiana</name>
    <dbReference type="NCBI Taxonomy" id="2364649"/>
    <lineage>
        <taxon>Bacteria</taxon>
        <taxon>Pseudomonadati</taxon>
        <taxon>Pseudomonadota</taxon>
        <taxon>Gammaproteobacteria</taxon>
        <taxon>Pseudomonadales</taxon>
        <taxon>Pseudomonadaceae</taxon>
        <taxon>Pseudomonas</taxon>
    </lineage>
</organism>
<feature type="signal peptide" evidence="1">
    <location>
        <begin position="1"/>
        <end position="28"/>
    </location>
</feature>
<name>A0A6I5RT59_9PSED</name>
<accession>A0A6I5RT59</accession>
<dbReference type="AlphaFoldDB" id="A0A6I5RT59"/>
<keyword evidence="3" id="KW-1185">Reference proteome</keyword>
<feature type="chain" id="PRO_5026304745" evidence="1">
    <location>
        <begin position="29"/>
        <end position="117"/>
    </location>
</feature>
<dbReference type="EMBL" id="JAAHBT010000237">
    <property type="protein sequence ID" value="NES11352.1"/>
    <property type="molecule type" value="Genomic_DNA"/>
</dbReference>
<dbReference type="Proteomes" id="UP000471751">
    <property type="component" value="Unassembled WGS sequence"/>
</dbReference>